<dbReference type="AlphaFoldDB" id="A0AAP0PXF5"/>
<evidence type="ECO:0000313" key="2">
    <source>
        <dbReference type="Proteomes" id="UP001420932"/>
    </source>
</evidence>
<sequence>MYIKMHITTALDQALLIGATTSFGAQVREYLKSKWQQWKRRDISMEDDSEENLASAEQLDLHTIHSRVESISETLRSAKDFSESRAPESQNFIKECILGLQSGIEECLSEFSGFAALGFEELDTYLEDANKELNLIEAETLKTCNEIEILSRSLVEDSTRLESDLEGLNCSLSFIKSQNQGNLEMRKDIACTISTGNPEALDRTNEENKIKVLELDYQIEDANGTLCTLQDLFYILKRFEAIEQIEDILTGLKVLDLEGNCIRLSLKTFLPTMESLLCQQKMEYAIDPTTVDHELVIEVSDETMELKNVEIFPNDAFIGDIVDSAKSRQFCPPTILQMGSSLEWLVRKVQNQIVSCSLRRLVVKEANKSRHSFEYSDRDEMMVAHIVGGFDAFIKLPQGWPMLTCALKLISLKSSENHSRAISLSFICKVEDMANSLDVHTRQNLLSFADAIEEILVQQMRSEL</sequence>
<comment type="caution">
    <text evidence="1">The sequence shown here is derived from an EMBL/GenBank/DDBJ whole genome shotgun (WGS) entry which is preliminary data.</text>
</comment>
<reference evidence="1 2" key="1">
    <citation type="submission" date="2024-01" db="EMBL/GenBank/DDBJ databases">
        <title>Genome assemblies of Stephania.</title>
        <authorList>
            <person name="Yang L."/>
        </authorList>
    </citation>
    <scope>NUCLEOTIDE SEQUENCE [LARGE SCALE GENOMIC DNA]</scope>
    <source>
        <strain evidence="1">YNDBR</strain>
        <tissue evidence="1">Leaf</tissue>
    </source>
</reference>
<dbReference type="Proteomes" id="UP001420932">
    <property type="component" value="Unassembled WGS sequence"/>
</dbReference>
<dbReference type="EMBL" id="JBBNAF010000003">
    <property type="protein sequence ID" value="KAK9159968.1"/>
    <property type="molecule type" value="Genomic_DNA"/>
</dbReference>
<name>A0AAP0PXF5_9MAGN</name>
<protein>
    <submittedName>
        <fullName evidence="1">Uncharacterized protein</fullName>
    </submittedName>
</protein>
<gene>
    <name evidence="1" type="ORF">Syun_006309</name>
</gene>
<evidence type="ECO:0000313" key="1">
    <source>
        <dbReference type="EMBL" id="KAK9159968.1"/>
    </source>
</evidence>
<dbReference type="PANTHER" id="PTHR36037:SF1">
    <property type="entry name" value="RNA-DIRECTED DNA POLYMERASE (REVERSE TRANSCRIPTASE)-RELATED FAMILY PROTEIN"/>
    <property type="match status" value="1"/>
</dbReference>
<dbReference type="PANTHER" id="PTHR36037">
    <property type="entry name" value="RNA-DIRECTED DNA POLYMERASE (REVERSE TRANSCRIPTASE)-RELATED FAMILY PROTEIN"/>
    <property type="match status" value="1"/>
</dbReference>
<organism evidence="1 2">
    <name type="scientific">Stephania yunnanensis</name>
    <dbReference type="NCBI Taxonomy" id="152371"/>
    <lineage>
        <taxon>Eukaryota</taxon>
        <taxon>Viridiplantae</taxon>
        <taxon>Streptophyta</taxon>
        <taxon>Embryophyta</taxon>
        <taxon>Tracheophyta</taxon>
        <taxon>Spermatophyta</taxon>
        <taxon>Magnoliopsida</taxon>
        <taxon>Ranunculales</taxon>
        <taxon>Menispermaceae</taxon>
        <taxon>Menispermoideae</taxon>
        <taxon>Cissampelideae</taxon>
        <taxon>Stephania</taxon>
    </lineage>
</organism>
<accession>A0AAP0PXF5</accession>
<keyword evidence="2" id="KW-1185">Reference proteome</keyword>
<proteinExistence type="predicted"/>